<accession>A0A6A6F8A4</accession>
<protein>
    <submittedName>
        <fullName evidence="2">Uncharacterized protein</fullName>
    </submittedName>
</protein>
<gene>
    <name evidence="2" type="ORF">CERZMDRAFT_107220</name>
</gene>
<evidence type="ECO:0000256" key="1">
    <source>
        <dbReference type="SAM" id="MobiDB-lite"/>
    </source>
</evidence>
<organism evidence="2 3">
    <name type="scientific">Cercospora zeae-maydis SCOH1-5</name>
    <dbReference type="NCBI Taxonomy" id="717836"/>
    <lineage>
        <taxon>Eukaryota</taxon>
        <taxon>Fungi</taxon>
        <taxon>Dikarya</taxon>
        <taxon>Ascomycota</taxon>
        <taxon>Pezizomycotina</taxon>
        <taxon>Dothideomycetes</taxon>
        <taxon>Dothideomycetidae</taxon>
        <taxon>Mycosphaerellales</taxon>
        <taxon>Mycosphaerellaceae</taxon>
        <taxon>Cercospora</taxon>
    </lineage>
</organism>
<reference evidence="2" key="1">
    <citation type="journal article" date="2020" name="Stud. Mycol.">
        <title>101 Dothideomycetes genomes: a test case for predicting lifestyles and emergence of pathogens.</title>
        <authorList>
            <person name="Haridas S."/>
            <person name="Albert R."/>
            <person name="Binder M."/>
            <person name="Bloem J."/>
            <person name="Labutti K."/>
            <person name="Salamov A."/>
            <person name="Andreopoulos B."/>
            <person name="Baker S."/>
            <person name="Barry K."/>
            <person name="Bills G."/>
            <person name="Bluhm B."/>
            <person name="Cannon C."/>
            <person name="Castanera R."/>
            <person name="Culley D."/>
            <person name="Daum C."/>
            <person name="Ezra D."/>
            <person name="Gonzalez J."/>
            <person name="Henrissat B."/>
            <person name="Kuo A."/>
            <person name="Liang C."/>
            <person name="Lipzen A."/>
            <person name="Lutzoni F."/>
            <person name="Magnuson J."/>
            <person name="Mondo S."/>
            <person name="Nolan M."/>
            <person name="Ohm R."/>
            <person name="Pangilinan J."/>
            <person name="Park H.-J."/>
            <person name="Ramirez L."/>
            <person name="Alfaro M."/>
            <person name="Sun H."/>
            <person name="Tritt A."/>
            <person name="Yoshinaga Y."/>
            <person name="Zwiers L.-H."/>
            <person name="Turgeon B."/>
            <person name="Goodwin S."/>
            <person name="Spatafora J."/>
            <person name="Crous P."/>
            <person name="Grigoriev I."/>
        </authorList>
    </citation>
    <scope>NUCLEOTIDE SEQUENCE</scope>
    <source>
        <strain evidence="2">SCOH1-5</strain>
    </source>
</reference>
<dbReference type="AlphaFoldDB" id="A0A6A6F8A4"/>
<evidence type="ECO:0000313" key="2">
    <source>
        <dbReference type="EMBL" id="KAF2209121.1"/>
    </source>
</evidence>
<keyword evidence="3" id="KW-1185">Reference proteome</keyword>
<dbReference type="EMBL" id="ML992688">
    <property type="protein sequence ID" value="KAF2209121.1"/>
    <property type="molecule type" value="Genomic_DNA"/>
</dbReference>
<feature type="non-terminal residue" evidence="2">
    <location>
        <position position="108"/>
    </location>
</feature>
<evidence type="ECO:0000313" key="3">
    <source>
        <dbReference type="Proteomes" id="UP000799539"/>
    </source>
</evidence>
<feature type="region of interest" description="Disordered" evidence="1">
    <location>
        <begin position="32"/>
        <end position="51"/>
    </location>
</feature>
<name>A0A6A6F8A4_9PEZI</name>
<proteinExistence type="predicted"/>
<dbReference type="Proteomes" id="UP000799539">
    <property type="component" value="Unassembled WGS sequence"/>
</dbReference>
<feature type="region of interest" description="Disordered" evidence="1">
    <location>
        <begin position="1"/>
        <end position="26"/>
    </location>
</feature>
<sequence length="108" mass="11537">MVTSFRSGESLGAFSGGSRAEEESFTVSFTTTRASAEQDGSEVANNPTPDMSELLPERQHRCDCNLHLGKLQLLDNCPETLLSMMTAESGPARVPNGSKLMDALAVDS</sequence>